<organism evidence="1 2">
    <name type="scientific">Hibiscus sabdariffa</name>
    <name type="common">roselle</name>
    <dbReference type="NCBI Taxonomy" id="183260"/>
    <lineage>
        <taxon>Eukaryota</taxon>
        <taxon>Viridiplantae</taxon>
        <taxon>Streptophyta</taxon>
        <taxon>Embryophyta</taxon>
        <taxon>Tracheophyta</taxon>
        <taxon>Spermatophyta</taxon>
        <taxon>Magnoliopsida</taxon>
        <taxon>eudicotyledons</taxon>
        <taxon>Gunneridae</taxon>
        <taxon>Pentapetalae</taxon>
        <taxon>rosids</taxon>
        <taxon>malvids</taxon>
        <taxon>Malvales</taxon>
        <taxon>Malvaceae</taxon>
        <taxon>Malvoideae</taxon>
        <taxon>Hibiscus</taxon>
    </lineage>
</organism>
<name>A0ABR2D2D0_9ROSI</name>
<proteinExistence type="predicted"/>
<dbReference type="Proteomes" id="UP001472677">
    <property type="component" value="Unassembled WGS sequence"/>
</dbReference>
<keyword evidence="2" id="KW-1185">Reference proteome</keyword>
<sequence>MQVTIQGSVYAVVIQEVELVWVPIVEDRDVESESEMGEKPNEVSVTSPQVHVPRNQVRVASPCWRVNQLWDSGDGGVVGGHARSMDVLAGCPARGGLDRGRGGVCSAGDAAVATVGDRTKVSMDVAVVGVVGAALAPILGAVSGGICKVKSVNCLVEALASPEQRQVVAAARSRKGGGRPMKSRGLIEVGSDIVNASLTYSDIQEGTRFVAESSIVARHYVLMKGQWIPEDWECGMVSVYAPSFIEE</sequence>
<evidence type="ECO:0000313" key="2">
    <source>
        <dbReference type="Proteomes" id="UP001472677"/>
    </source>
</evidence>
<reference evidence="1 2" key="1">
    <citation type="journal article" date="2024" name="G3 (Bethesda)">
        <title>Genome assembly of Hibiscus sabdariffa L. provides insights into metabolisms of medicinal natural products.</title>
        <authorList>
            <person name="Kim T."/>
        </authorList>
    </citation>
    <scope>NUCLEOTIDE SEQUENCE [LARGE SCALE GENOMIC DNA]</scope>
    <source>
        <strain evidence="1">TK-2024</strain>
        <tissue evidence="1">Old leaves</tissue>
    </source>
</reference>
<evidence type="ECO:0000313" key="1">
    <source>
        <dbReference type="EMBL" id="KAK8528227.1"/>
    </source>
</evidence>
<gene>
    <name evidence="1" type="ORF">V6N12_074762</name>
</gene>
<protein>
    <submittedName>
        <fullName evidence="1">Uncharacterized protein</fullName>
    </submittedName>
</protein>
<dbReference type="EMBL" id="JBBPBM010000037">
    <property type="protein sequence ID" value="KAK8528227.1"/>
    <property type="molecule type" value="Genomic_DNA"/>
</dbReference>
<accession>A0ABR2D2D0</accession>
<comment type="caution">
    <text evidence="1">The sequence shown here is derived from an EMBL/GenBank/DDBJ whole genome shotgun (WGS) entry which is preliminary data.</text>
</comment>